<dbReference type="RefSeq" id="WP_192505861.1">
    <property type="nucleotide sequence ID" value="NZ_AQGV01000009.1"/>
</dbReference>
<gene>
    <name evidence="1" type="ORF">PAUR_a3277</name>
</gene>
<dbReference type="EMBL" id="AQGV01000009">
    <property type="protein sequence ID" value="MBE0366298.1"/>
    <property type="molecule type" value="Genomic_DNA"/>
</dbReference>
<comment type="caution">
    <text evidence="1">The sequence shown here is derived from an EMBL/GenBank/DDBJ whole genome shotgun (WGS) entry which is preliminary data.</text>
</comment>
<accession>A0ABR9E5M6</accession>
<reference evidence="1 2" key="1">
    <citation type="submission" date="2015-03" db="EMBL/GenBank/DDBJ databases">
        <title>Genome sequence of Pseudoalteromonas aurantia.</title>
        <authorList>
            <person name="Xie B.-B."/>
            <person name="Rong J.-C."/>
            <person name="Qin Q.-L."/>
            <person name="Zhang Y.-Z."/>
        </authorList>
    </citation>
    <scope>NUCLEOTIDE SEQUENCE [LARGE SCALE GENOMIC DNA]</scope>
    <source>
        <strain evidence="1 2">208</strain>
    </source>
</reference>
<organism evidence="1 2">
    <name type="scientific">Pseudoalteromonas aurantia 208</name>
    <dbReference type="NCBI Taxonomy" id="1314867"/>
    <lineage>
        <taxon>Bacteria</taxon>
        <taxon>Pseudomonadati</taxon>
        <taxon>Pseudomonadota</taxon>
        <taxon>Gammaproteobacteria</taxon>
        <taxon>Alteromonadales</taxon>
        <taxon>Pseudoalteromonadaceae</taxon>
        <taxon>Pseudoalteromonas</taxon>
    </lineage>
</organism>
<evidence type="ECO:0000313" key="1">
    <source>
        <dbReference type="EMBL" id="MBE0366298.1"/>
    </source>
</evidence>
<sequence>MVNSLSHLDALTAVVRFTEQQENAYSALIHFAQDKVVYTLTREDLAYVLQRVLSLDIAIDELELWAGLLEIRGDIDHRQIEGALYALANPEQMGSLTLEKVRTLQTLIE</sequence>
<proteinExistence type="predicted"/>
<evidence type="ECO:0000313" key="2">
    <source>
        <dbReference type="Proteomes" id="UP000615755"/>
    </source>
</evidence>
<protein>
    <submittedName>
        <fullName evidence="1">Uncharacterized protein</fullName>
    </submittedName>
</protein>
<name>A0ABR9E5M6_9GAMM</name>
<keyword evidence="2" id="KW-1185">Reference proteome</keyword>
<dbReference type="Proteomes" id="UP000615755">
    <property type="component" value="Unassembled WGS sequence"/>
</dbReference>